<evidence type="ECO:0000313" key="2">
    <source>
        <dbReference type="Proteomes" id="UP001630127"/>
    </source>
</evidence>
<evidence type="ECO:0000313" key="1">
    <source>
        <dbReference type="EMBL" id="KAL3510060.1"/>
    </source>
</evidence>
<proteinExistence type="predicted"/>
<keyword evidence="2" id="KW-1185">Reference proteome</keyword>
<dbReference type="EMBL" id="JBJUIK010000012">
    <property type="protein sequence ID" value="KAL3510060.1"/>
    <property type="molecule type" value="Genomic_DNA"/>
</dbReference>
<sequence>MASPALACCPKKARGEMPSHLRFKCRDLRSIVFDRSLEAQSSTLQIRGASQPPLLCRDHIAQQPARSLSSTIFLGDVSSSKFHGLVVDYSRSGSQVWSAMTD</sequence>
<comment type="caution">
    <text evidence="1">The sequence shown here is derived from an EMBL/GenBank/DDBJ whole genome shotgun (WGS) entry which is preliminary data.</text>
</comment>
<dbReference type="Proteomes" id="UP001630127">
    <property type="component" value="Unassembled WGS sequence"/>
</dbReference>
<accession>A0ABD2YV96</accession>
<organism evidence="1 2">
    <name type="scientific">Cinchona calisaya</name>
    <dbReference type="NCBI Taxonomy" id="153742"/>
    <lineage>
        <taxon>Eukaryota</taxon>
        <taxon>Viridiplantae</taxon>
        <taxon>Streptophyta</taxon>
        <taxon>Embryophyta</taxon>
        <taxon>Tracheophyta</taxon>
        <taxon>Spermatophyta</taxon>
        <taxon>Magnoliopsida</taxon>
        <taxon>eudicotyledons</taxon>
        <taxon>Gunneridae</taxon>
        <taxon>Pentapetalae</taxon>
        <taxon>asterids</taxon>
        <taxon>lamiids</taxon>
        <taxon>Gentianales</taxon>
        <taxon>Rubiaceae</taxon>
        <taxon>Cinchonoideae</taxon>
        <taxon>Cinchoneae</taxon>
        <taxon>Cinchona</taxon>
    </lineage>
</organism>
<reference evidence="1 2" key="1">
    <citation type="submission" date="2024-11" db="EMBL/GenBank/DDBJ databases">
        <title>A near-complete genome assembly of Cinchona calisaya.</title>
        <authorList>
            <person name="Lian D.C."/>
            <person name="Zhao X.W."/>
            <person name="Wei L."/>
        </authorList>
    </citation>
    <scope>NUCLEOTIDE SEQUENCE [LARGE SCALE GENOMIC DNA]</scope>
    <source>
        <tissue evidence="1">Nenye</tissue>
    </source>
</reference>
<gene>
    <name evidence="1" type="ORF">ACH5RR_029461</name>
</gene>
<dbReference type="AlphaFoldDB" id="A0ABD2YV96"/>
<protein>
    <submittedName>
        <fullName evidence="1">Uncharacterized protein</fullName>
    </submittedName>
</protein>
<name>A0ABD2YV96_9GENT</name>